<dbReference type="EMBL" id="CP092885">
    <property type="protein sequence ID" value="UYV83487.1"/>
    <property type="molecule type" value="Genomic_DNA"/>
</dbReference>
<evidence type="ECO:0000313" key="1">
    <source>
        <dbReference type="EMBL" id="UYV83487.1"/>
    </source>
</evidence>
<dbReference type="Proteomes" id="UP001235939">
    <property type="component" value="Chromosome 23"/>
</dbReference>
<evidence type="ECO:0000313" key="2">
    <source>
        <dbReference type="Proteomes" id="UP001235939"/>
    </source>
</evidence>
<organism evidence="1 2">
    <name type="scientific">Cordylochernes scorpioides</name>
    <dbReference type="NCBI Taxonomy" id="51811"/>
    <lineage>
        <taxon>Eukaryota</taxon>
        <taxon>Metazoa</taxon>
        <taxon>Ecdysozoa</taxon>
        <taxon>Arthropoda</taxon>
        <taxon>Chelicerata</taxon>
        <taxon>Arachnida</taxon>
        <taxon>Pseudoscorpiones</taxon>
        <taxon>Cheliferoidea</taxon>
        <taxon>Chernetidae</taxon>
        <taxon>Cordylochernes</taxon>
    </lineage>
</organism>
<sequence length="153" mass="18126">MNLPIIRYVNYCATQLTTVEPHSNREEEATVKTKFENTNWLKPQKGLVPLSTSRKFYMINHFIFLGSRIDKMGCYLEELKRIMLGMNAMMKLYNIMNDNGISLKTKKKIVEALEFPVSLRKEEGKIIEALEMWTWRKLLRMPWIFKKGQIFQS</sequence>
<proteinExistence type="predicted"/>
<name>A0ABY6LQJ1_9ARAC</name>
<protein>
    <submittedName>
        <fullName evidence="1">Uncharacterized protein</fullName>
    </submittedName>
</protein>
<gene>
    <name evidence="1" type="ORF">LAZ67_23001177</name>
</gene>
<reference evidence="1 2" key="1">
    <citation type="submission" date="2022-03" db="EMBL/GenBank/DDBJ databases">
        <title>A chromosomal length assembly of Cordylochernes scorpioides.</title>
        <authorList>
            <person name="Zeh D."/>
            <person name="Zeh J."/>
        </authorList>
    </citation>
    <scope>NUCLEOTIDE SEQUENCE [LARGE SCALE GENOMIC DNA]</scope>
    <source>
        <strain evidence="1">IN4F17</strain>
        <tissue evidence="1">Whole Body</tissue>
    </source>
</reference>
<keyword evidence="2" id="KW-1185">Reference proteome</keyword>
<accession>A0ABY6LQJ1</accession>